<evidence type="ECO:0000256" key="5">
    <source>
        <dbReference type="ARBA" id="ARBA00022692"/>
    </source>
</evidence>
<comment type="subcellular location">
    <subcellularLocation>
        <location evidence="9">Endomembrane system</location>
        <topology evidence="9">Single-pass membrane protein</topology>
    </subcellularLocation>
    <subcellularLocation>
        <location evidence="1">Membrane</location>
        <topology evidence="1">Single-pass type II membrane protein</topology>
    </subcellularLocation>
</comment>
<evidence type="ECO:0000256" key="10">
    <source>
        <dbReference type="SAM" id="MobiDB-lite"/>
    </source>
</evidence>
<evidence type="ECO:0000256" key="9">
    <source>
        <dbReference type="ARBA" id="ARBA00037847"/>
    </source>
</evidence>
<evidence type="ECO:0000256" key="3">
    <source>
        <dbReference type="ARBA" id="ARBA00022676"/>
    </source>
</evidence>
<evidence type="ECO:0000256" key="1">
    <source>
        <dbReference type="ARBA" id="ARBA00004606"/>
    </source>
</evidence>
<dbReference type="InterPro" id="IPR003378">
    <property type="entry name" value="Fringe-like_glycosylTrfase"/>
</dbReference>
<evidence type="ECO:0000256" key="6">
    <source>
        <dbReference type="ARBA" id="ARBA00022968"/>
    </source>
</evidence>
<organism evidence="12 13">
    <name type="scientific">Tegillarca granosa</name>
    <name type="common">Malaysian cockle</name>
    <name type="synonym">Anadara granosa</name>
    <dbReference type="NCBI Taxonomy" id="220873"/>
    <lineage>
        <taxon>Eukaryota</taxon>
        <taxon>Metazoa</taxon>
        <taxon>Spiralia</taxon>
        <taxon>Lophotrochozoa</taxon>
        <taxon>Mollusca</taxon>
        <taxon>Bivalvia</taxon>
        <taxon>Autobranchia</taxon>
        <taxon>Pteriomorphia</taxon>
        <taxon>Arcoida</taxon>
        <taxon>Arcoidea</taxon>
        <taxon>Arcidae</taxon>
        <taxon>Tegillarca</taxon>
    </lineage>
</organism>
<name>A0ABQ9FSG2_TEGGR</name>
<feature type="domain" description="Fringe-like glycosyltransferase" evidence="11">
    <location>
        <begin position="162"/>
        <end position="256"/>
    </location>
</feature>
<comment type="similarity">
    <text evidence="2">Belongs to the glycosyltransferase 31 family.</text>
</comment>
<dbReference type="PANTHER" id="PTHR10811">
    <property type="entry name" value="FRINGE-RELATED"/>
    <property type="match status" value="1"/>
</dbReference>
<evidence type="ECO:0000313" key="13">
    <source>
        <dbReference type="Proteomes" id="UP001217089"/>
    </source>
</evidence>
<keyword evidence="5" id="KW-0812">Transmembrane</keyword>
<dbReference type="Proteomes" id="UP001217089">
    <property type="component" value="Unassembled WGS sequence"/>
</dbReference>
<evidence type="ECO:0000256" key="8">
    <source>
        <dbReference type="ARBA" id="ARBA00023136"/>
    </source>
</evidence>
<comment type="caution">
    <text evidence="12">The sequence shown here is derived from an EMBL/GenBank/DDBJ whole genome shotgun (WGS) entry which is preliminary data.</text>
</comment>
<feature type="compositionally biased region" description="Basic and acidic residues" evidence="10">
    <location>
        <begin position="71"/>
        <end position="95"/>
    </location>
</feature>
<dbReference type="Gene3D" id="3.90.550.50">
    <property type="match status" value="1"/>
</dbReference>
<keyword evidence="7" id="KW-1133">Transmembrane helix</keyword>
<protein>
    <recommendedName>
        <fullName evidence="11">Fringe-like glycosyltransferase domain-containing protein</fullName>
    </recommendedName>
</protein>
<dbReference type="EMBL" id="JARBDR010000214">
    <property type="protein sequence ID" value="KAJ8318897.1"/>
    <property type="molecule type" value="Genomic_DNA"/>
</dbReference>
<keyword evidence="8" id="KW-0472">Membrane</keyword>
<evidence type="ECO:0000259" key="11">
    <source>
        <dbReference type="Pfam" id="PF02434"/>
    </source>
</evidence>
<keyword evidence="4" id="KW-0808">Transferase</keyword>
<evidence type="ECO:0000256" key="2">
    <source>
        <dbReference type="ARBA" id="ARBA00008661"/>
    </source>
</evidence>
<feature type="non-terminal residue" evidence="12">
    <location>
        <position position="258"/>
    </location>
</feature>
<gene>
    <name evidence="12" type="ORF">KUTeg_003988</name>
</gene>
<feature type="region of interest" description="Disordered" evidence="10">
    <location>
        <begin position="61"/>
        <end position="95"/>
    </location>
</feature>
<accession>A0ABQ9FSG2</accession>
<sequence>MHEVFTINTGWKVHFYERKLSFESFVKKDNGRPELTKTLKPVDSGHRLEFYQFRTKRKQRSAKSLTEESEELKYQTEERRVTQKQVERATRRSEKSGHTKLEDIFIGVKTSKKFHSDRLQLLVDTWIALAKEQTYIFTDGDDPSIQKSLPNNHLVNTNCSNSHNRWFCHVDDDNYINIPQLINLLKNYNHLEDWYIGKPSLQRPIEIMDKNNPGQSLAFWFATGGAGFCISRGLAMKMLPHAGGGSYMDTNRVQLPGL</sequence>
<keyword evidence="13" id="KW-1185">Reference proteome</keyword>
<dbReference type="Pfam" id="PF02434">
    <property type="entry name" value="Fringe"/>
    <property type="match status" value="1"/>
</dbReference>
<evidence type="ECO:0000313" key="12">
    <source>
        <dbReference type="EMBL" id="KAJ8318897.1"/>
    </source>
</evidence>
<evidence type="ECO:0000256" key="7">
    <source>
        <dbReference type="ARBA" id="ARBA00022989"/>
    </source>
</evidence>
<reference evidence="12 13" key="1">
    <citation type="submission" date="2022-12" db="EMBL/GenBank/DDBJ databases">
        <title>Chromosome-level genome of Tegillarca granosa.</title>
        <authorList>
            <person name="Kim J."/>
        </authorList>
    </citation>
    <scope>NUCLEOTIDE SEQUENCE [LARGE SCALE GENOMIC DNA]</scope>
    <source>
        <strain evidence="12">Teg-2019</strain>
        <tissue evidence="12">Adductor muscle</tissue>
    </source>
</reference>
<keyword evidence="3" id="KW-0328">Glycosyltransferase</keyword>
<keyword evidence="6" id="KW-0735">Signal-anchor</keyword>
<evidence type="ECO:0000256" key="4">
    <source>
        <dbReference type="ARBA" id="ARBA00022679"/>
    </source>
</evidence>
<proteinExistence type="inferred from homology"/>